<dbReference type="KEGG" id="fau:Fraau_2762"/>
<dbReference type="AlphaFoldDB" id="H8KZP3"/>
<keyword evidence="1" id="KW-1133">Transmembrane helix</keyword>
<sequence length="584" mass="61191">MRFDMRFGAMALLVLAPCLARADIVASLDRHQAQLGDTLTLNLQATGSSQLTMPDLSMLQRDFAILGTSNSSSIQIVNGVRSASTTLGVALQPLHAGHLVIPALRIGGESTQPQTVDVSAAASPARTGTAAATGARGIMLEGSVNPVSVYVGQQAIYTLRLYFAVNIANGALDDPQVGGLDVHRIGSDTDYQTTRGGRRYNVVERRYAVTAEHAGTIRIPGLRFQGQVVDPDDPNAFFGALTPATAVAAPVDLQVSPIPGNWGSSTWLPSSQVKLSLSGLPASGGLTVGQPVTVSMRLEAQGVPASALPALSLPDLHGAQVYPDKASSQDQASSQGIRGVREQRFAIVPQQAGKLTLPETTVKWWNLRTHQAEFARIPAQTLDVQAAAGQPASAATASGPAAAASAVPAVAARAAGGQANPWRGLAYGLLALWLLTMLIGLGWWRRRGRKPSAQPRQEPTLSPSVDAAASVATRATRAARPGAQQQAFAQACQGTDLARQEQTLLAWARAERGTIRQLGDLQQALVEGVQSQVIAELQRARYGVGSVDGAALAAAFAGGFQWRPDHPDQEAASGLPPLYPFKLD</sequence>
<evidence type="ECO:0000256" key="2">
    <source>
        <dbReference type="SAM" id="SignalP"/>
    </source>
</evidence>
<feature type="signal peptide" evidence="2">
    <location>
        <begin position="1"/>
        <end position="22"/>
    </location>
</feature>
<dbReference type="HOGENOM" id="CLU_031701_1_0_6"/>
<dbReference type="eggNOG" id="COG0457">
    <property type="taxonomic scope" value="Bacteria"/>
</dbReference>
<keyword evidence="5" id="KW-1185">Reference proteome</keyword>
<feature type="domain" description="DUF7939" evidence="3">
    <location>
        <begin position="484"/>
        <end position="556"/>
    </location>
</feature>
<dbReference type="EMBL" id="CP003350">
    <property type="protein sequence ID" value="AFC87103.1"/>
    <property type="molecule type" value="Genomic_DNA"/>
</dbReference>
<dbReference type="Pfam" id="PF13584">
    <property type="entry name" value="BatD"/>
    <property type="match status" value="2"/>
</dbReference>
<evidence type="ECO:0000313" key="5">
    <source>
        <dbReference type="Proteomes" id="UP000005234"/>
    </source>
</evidence>
<dbReference type="InterPro" id="IPR057699">
    <property type="entry name" value="DUF7939"/>
</dbReference>
<dbReference type="STRING" id="767434.Fraau_2762"/>
<evidence type="ECO:0000259" key="3">
    <source>
        <dbReference type="Pfam" id="PF25607"/>
    </source>
</evidence>
<dbReference type="RefSeq" id="WP_014404106.1">
    <property type="nucleotide sequence ID" value="NC_017033.1"/>
</dbReference>
<gene>
    <name evidence="4" type="ordered locus">Fraau_2762</name>
</gene>
<dbReference type="PANTHER" id="PTHR40940">
    <property type="entry name" value="PROTEIN BATD-RELATED"/>
    <property type="match status" value="1"/>
</dbReference>
<proteinExistence type="predicted"/>
<protein>
    <recommendedName>
        <fullName evidence="3">DUF7939 domain-containing protein</fullName>
    </recommendedName>
</protein>
<organism evidence="4 5">
    <name type="scientific">Frateuria aurantia (strain ATCC 33424 / DSM 6220 / KCTC 2777 / LMG 1558 / NBRC 3245 / NCIMB 13370)</name>
    <name type="common">Acetobacter aurantius</name>
    <dbReference type="NCBI Taxonomy" id="767434"/>
    <lineage>
        <taxon>Bacteria</taxon>
        <taxon>Pseudomonadati</taxon>
        <taxon>Pseudomonadota</taxon>
        <taxon>Gammaproteobacteria</taxon>
        <taxon>Lysobacterales</taxon>
        <taxon>Rhodanobacteraceae</taxon>
        <taxon>Frateuria</taxon>
    </lineage>
</organism>
<keyword evidence="2" id="KW-0732">Signal</keyword>
<feature type="transmembrane region" description="Helical" evidence="1">
    <location>
        <begin position="425"/>
        <end position="444"/>
    </location>
</feature>
<keyword evidence="1" id="KW-0812">Transmembrane</keyword>
<evidence type="ECO:0000256" key="1">
    <source>
        <dbReference type="SAM" id="Phobius"/>
    </source>
</evidence>
<dbReference type="OrthoDB" id="5293418at2"/>
<dbReference type="Proteomes" id="UP000005234">
    <property type="component" value="Chromosome"/>
</dbReference>
<name>H8KZP3_FRAAD</name>
<dbReference type="InterPro" id="IPR025738">
    <property type="entry name" value="BatD"/>
</dbReference>
<accession>H8KZP3</accession>
<keyword evidence="1" id="KW-0472">Membrane</keyword>
<evidence type="ECO:0000313" key="4">
    <source>
        <dbReference type="EMBL" id="AFC87103.1"/>
    </source>
</evidence>
<dbReference type="Pfam" id="PF25607">
    <property type="entry name" value="DUF7939"/>
    <property type="match status" value="1"/>
</dbReference>
<feature type="chain" id="PRO_5003615500" description="DUF7939 domain-containing protein" evidence="2">
    <location>
        <begin position="23"/>
        <end position="584"/>
    </location>
</feature>
<dbReference type="PANTHER" id="PTHR40940:SF1">
    <property type="entry name" value="PROTEIN BATD"/>
    <property type="match status" value="1"/>
</dbReference>
<reference evidence="4" key="1">
    <citation type="submission" date="2012-02" db="EMBL/GenBank/DDBJ databases">
        <title>The complete genome of Frateuria aurantia DSM 6220.</title>
        <authorList>
            <consortium name="US DOE Joint Genome Institute (JGI-PGF)"/>
            <person name="Lucas S."/>
            <person name="Copeland A."/>
            <person name="Lapidus A."/>
            <person name="Glavina del Rio T."/>
            <person name="Dalin E."/>
            <person name="Tice H."/>
            <person name="Bruce D."/>
            <person name="Goodwin L."/>
            <person name="Pitluck S."/>
            <person name="Peters L."/>
            <person name="Ovchinnikova G."/>
            <person name="Teshima H."/>
            <person name="Kyrpides N."/>
            <person name="Mavromatis K."/>
            <person name="Ivanova N."/>
            <person name="Brettin T."/>
            <person name="Detter J.C."/>
            <person name="Han C."/>
            <person name="Larimer F."/>
            <person name="Land M."/>
            <person name="Hauser L."/>
            <person name="Markowitz V."/>
            <person name="Cheng J.-F."/>
            <person name="Hugenholtz P."/>
            <person name="Woyke T."/>
            <person name="Wu D."/>
            <person name="Brambilla E."/>
            <person name="Klenk H.-P."/>
            <person name="Eisen J.A."/>
        </authorList>
    </citation>
    <scope>NUCLEOTIDE SEQUENCE</scope>
    <source>
        <strain evidence="4">DSM 6220</strain>
    </source>
</reference>